<name>A0A8J3E5R4_9PROT</name>
<dbReference type="PANTHER" id="PTHR35564">
    <property type="match status" value="1"/>
</dbReference>
<organism evidence="2 3">
    <name type="scientific">Aliidongia dinghuensis</name>
    <dbReference type="NCBI Taxonomy" id="1867774"/>
    <lineage>
        <taxon>Bacteria</taxon>
        <taxon>Pseudomonadati</taxon>
        <taxon>Pseudomonadota</taxon>
        <taxon>Alphaproteobacteria</taxon>
        <taxon>Rhodospirillales</taxon>
        <taxon>Dongiaceae</taxon>
        <taxon>Aliidongia</taxon>
    </lineage>
</organism>
<dbReference type="AlphaFoldDB" id="A0A8J3E5R4"/>
<dbReference type="NCBIfam" id="TIGR03347">
    <property type="entry name" value="VI_chp_1"/>
    <property type="match status" value="1"/>
</dbReference>
<protein>
    <submittedName>
        <fullName evidence="2">Type VI secretion system protein</fullName>
    </submittedName>
</protein>
<dbReference type="EMBL" id="BMJQ01000013">
    <property type="protein sequence ID" value="GGF34703.1"/>
    <property type="molecule type" value="Genomic_DNA"/>
</dbReference>
<proteinExistence type="predicted"/>
<gene>
    <name evidence="2" type="ORF">GCM10011611_46190</name>
</gene>
<dbReference type="RefSeq" id="WP_189050219.1">
    <property type="nucleotide sequence ID" value="NZ_BMJQ01000013.1"/>
</dbReference>
<comment type="caution">
    <text evidence="2">The sequence shown here is derived from an EMBL/GenBank/DDBJ whole genome shotgun (WGS) entry which is preliminary data.</text>
</comment>
<keyword evidence="3" id="KW-1185">Reference proteome</keyword>
<dbReference type="Proteomes" id="UP000646365">
    <property type="component" value="Unassembled WGS sequence"/>
</dbReference>
<dbReference type="PANTHER" id="PTHR35564:SF4">
    <property type="entry name" value="CYTOPLASMIC PROTEIN"/>
    <property type="match status" value="1"/>
</dbReference>
<evidence type="ECO:0000256" key="1">
    <source>
        <dbReference type="SAM" id="MobiDB-lite"/>
    </source>
</evidence>
<accession>A0A8J3E5R4</accession>
<evidence type="ECO:0000313" key="3">
    <source>
        <dbReference type="Proteomes" id="UP000646365"/>
    </source>
</evidence>
<reference evidence="2" key="2">
    <citation type="submission" date="2020-09" db="EMBL/GenBank/DDBJ databases">
        <authorList>
            <person name="Sun Q."/>
            <person name="Zhou Y."/>
        </authorList>
    </citation>
    <scope>NUCLEOTIDE SEQUENCE</scope>
    <source>
        <strain evidence="2">CGMCC 1.15725</strain>
    </source>
</reference>
<dbReference type="InterPro" id="IPR010732">
    <property type="entry name" value="T6SS_TssG-like"/>
</dbReference>
<feature type="region of interest" description="Disordered" evidence="1">
    <location>
        <begin position="326"/>
        <end position="348"/>
    </location>
</feature>
<reference evidence="2" key="1">
    <citation type="journal article" date="2014" name="Int. J. Syst. Evol. Microbiol.">
        <title>Complete genome sequence of Corynebacterium casei LMG S-19264T (=DSM 44701T), isolated from a smear-ripened cheese.</title>
        <authorList>
            <consortium name="US DOE Joint Genome Institute (JGI-PGF)"/>
            <person name="Walter F."/>
            <person name="Albersmeier A."/>
            <person name="Kalinowski J."/>
            <person name="Ruckert C."/>
        </authorList>
    </citation>
    <scope>NUCLEOTIDE SEQUENCE</scope>
    <source>
        <strain evidence="2">CGMCC 1.15725</strain>
    </source>
</reference>
<evidence type="ECO:0000313" key="2">
    <source>
        <dbReference type="EMBL" id="GGF34703.1"/>
    </source>
</evidence>
<sequence>MLELLQAEPDRFDFDAAVTIAMQAAGKGRPGEAIRFRASVGLGFVASDVAAVEPAGPRFRLTTGLLGLTGPGGVLPRPVTDLVNTEHRRRSPALAAFLDLLAQRPLANFAMAGIKYRAHRAAQAAAIEPGRTRPEADGLRHMALALTGYGAPHLAQRLATGPEPILFYAGLFAAYPRSTERLGAILADWLEHKVEIEQFDGTWLKLGPDEVSTLPAANRPGRFNALGVNAAIGSRSWDIQCRIRLRIGPLPLDAFEALQPDQPLFQRLAGLIRAYLDDETGFAINPILAADAVPPVTLGAGTARRLGRNAWLPTGAPRERDGVEAVFEADAARPKATKGGQPNGRNRK</sequence>
<dbReference type="Pfam" id="PF06996">
    <property type="entry name" value="T6SS_TssG"/>
    <property type="match status" value="1"/>
</dbReference>